<comment type="caution">
    <text evidence="2">The sequence shown here is derived from an EMBL/GenBank/DDBJ whole genome shotgun (WGS) entry which is preliminary data.</text>
</comment>
<dbReference type="EMBL" id="BKCJ010000002">
    <property type="protein sequence ID" value="GEU28189.1"/>
    <property type="molecule type" value="Genomic_DNA"/>
</dbReference>
<feature type="region of interest" description="Disordered" evidence="1">
    <location>
        <begin position="595"/>
        <end position="618"/>
    </location>
</feature>
<proteinExistence type="predicted"/>
<organism evidence="2">
    <name type="scientific">Tanacetum cinerariifolium</name>
    <name type="common">Dalmatian daisy</name>
    <name type="synonym">Chrysanthemum cinerariifolium</name>
    <dbReference type="NCBI Taxonomy" id="118510"/>
    <lineage>
        <taxon>Eukaryota</taxon>
        <taxon>Viridiplantae</taxon>
        <taxon>Streptophyta</taxon>
        <taxon>Embryophyta</taxon>
        <taxon>Tracheophyta</taxon>
        <taxon>Spermatophyta</taxon>
        <taxon>Magnoliopsida</taxon>
        <taxon>eudicotyledons</taxon>
        <taxon>Gunneridae</taxon>
        <taxon>Pentapetalae</taxon>
        <taxon>asterids</taxon>
        <taxon>campanulids</taxon>
        <taxon>Asterales</taxon>
        <taxon>Asteraceae</taxon>
        <taxon>Asteroideae</taxon>
        <taxon>Anthemideae</taxon>
        <taxon>Anthemidinae</taxon>
        <taxon>Tanacetum</taxon>
    </lineage>
</organism>
<sequence>MEAVAAGAANGPRRRDGDVLPAAREHTEVQQAVAEEGCQFVAVDVTGVDGDAIVDDGKIDASGRRAHALPPKQAQQQTLVAAGAHAVVGAGGGRQSGAGRNGAQRARAHPVHTGALRGQRGRLDQQGRECSGRWRATCVRDHASSAVGSGQRVQLAADVGVRGSHGVALLVNQGAARGHRKIVGRGVGGRLQRAAGALADCHGLRAAAAHAGRIRAGGIRYGRCDVLGLGPAGTASFQRPRRGERARLRLDIRHRRARLSPDVDHAAARLAAGDGTGRATGQESAIENTGAAHCQRRQRDIAGPARDAAGRAVRAAARSATGVATAVMEAIVAPGLADANDGAAAEQVHAGGIDQAAVRTTAGHGLARHQRIAGCRAPIAGVDIHAGRAGVINAAFRQGRQVHHRCARGQRTRRAGRAAATAFAANGMGDARRPGAVQFQRGVGRAGQSRSRVGAAAPPAHGFRAAGSHAGGGEDQGCVGVAAVARIERQAAEAGLAVAAMTAIGARQTGHVAAGRRAAGIGAGRAALQRDAAIATRGARDGKDVASAGARARGAGSACARAADRHPGGATAVVSALAAVAAACDGFCGDGTAGTHRREPARGGAAGRARTARLGHRRPVARPRHFSDAVAAVAATAAGDGEPVESVAGGQAVVHAFADHAIAAGTGRLRARCTGGAVGANAHDLEGAGLAHGQRQQQRRQYSRQMQRHGIHRSPFNMKKLTDEILPELSIQ</sequence>
<feature type="compositionally biased region" description="Gly residues" evidence="1">
    <location>
        <begin position="91"/>
        <end position="100"/>
    </location>
</feature>
<protein>
    <submittedName>
        <fullName evidence="2">Uncharacterized protein</fullName>
    </submittedName>
</protein>
<evidence type="ECO:0000256" key="1">
    <source>
        <dbReference type="SAM" id="MobiDB-lite"/>
    </source>
</evidence>
<name>A0A699GE23_TANCI</name>
<gene>
    <name evidence="2" type="ORF">Tci_000167</name>
</gene>
<reference evidence="2" key="1">
    <citation type="journal article" date="2019" name="Sci. Rep.">
        <title>Draft genome of Tanacetum cinerariifolium, the natural source of mosquito coil.</title>
        <authorList>
            <person name="Yamashiro T."/>
            <person name="Shiraishi A."/>
            <person name="Satake H."/>
            <person name="Nakayama K."/>
        </authorList>
    </citation>
    <scope>NUCLEOTIDE SEQUENCE</scope>
</reference>
<dbReference type="AlphaFoldDB" id="A0A699GE23"/>
<accession>A0A699GE23</accession>
<evidence type="ECO:0000313" key="2">
    <source>
        <dbReference type="EMBL" id="GEU28189.1"/>
    </source>
</evidence>
<feature type="region of interest" description="Disordered" evidence="1">
    <location>
        <begin position="91"/>
        <end position="128"/>
    </location>
</feature>